<evidence type="ECO:0000256" key="1">
    <source>
        <dbReference type="SAM" id="Phobius"/>
    </source>
</evidence>
<organism evidence="2 3">
    <name type="scientific">Lihuaxuella thermophila</name>
    <dbReference type="NCBI Taxonomy" id="1173111"/>
    <lineage>
        <taxon>Bacteria</taxon>
        <taxon>Bacillati</taxon>
        <taxon>Bacillota</taxon>
        <taxon>Bacilli</taxon>
        <taxon>Bacillales</taxon>
        <taxon>Thermoactinomycetaceae</taxon>
        <taxon>Lihuaxuella</taxon>
    </lineage>
</organism>
<proteinExistence type="predicted"/>
<accession>A0A1H8CGZ0</accession>
<evidence type="ECO:0000313" key="3">
    <source>
        <dbReference type="Proteomes" id="UP000199695"/>
    </source>
</evidence>
<dbReference type="Proteomes" id="UP000199695">
    <property type="component" value="Unassembled WGS sequence"/>
</dbReference>
<keyword evidence="1" id="KW-0472">Membrane</keyword>
<dbReference type="EMBL" id="FOCQ01000003">
    <property type="protein sequence ID" value="SEM94232.1"/>
    <property type="molecule type" value="Genomic_DNA"/>
</dbReference>
<feature type="transmembrane region" description="Helical" evidence="1">
    <location>
        <begin position="12"/>
        <end position="33"/>
    </location>
</feature>
<name>A0A1H8CGZ0_9BACL</name>
<keyword evidence="1" id="KW-1133">Transmembrane helix</keyword>
<dbReference type="STRING" id="1173111.SAMN05444955_103293"/>
<reference evidence="2 3" key="1">
    <citation type="submission" date="2016-10" db="EMBL/GenBank/DDBJ databases">
        <authorList>
            <person name="de Groot N.N."/>
        </authorList>
    </citation>
    <scope>NUCLEOTIDE SEQUENCE [LARGE SCALE GENOMIC DNA]</scope>
    <source>
        <strain evidence="2 3">DSM 46701</strain>
    </source>
</reference>
<sequence length="254" mass="29014">MNLTGVWKKLGAWAGCMVMIFVVIISGCTTSGIQTDMSTMTREEEAKIKEAAVQYMKETYQKDFVVTEIIKGNEFTGIHYIRGYVEDGRKTSVLISGTTPENFHDSYPYAFWSNELKPHMKKIASKTMDLRKMEHLTYGYKDPKAKPKYTGDLPSVFELLKKGDKDLSLNVVLEIYQHGGREKEDIARFLNELKKMNFNKVSVTVFVLEDQLKSAPKDEDPGKYLLVRYNITGDAQTIDPTHLDPYKTVIKESK</sequence>
<dbReference type="AlphaFoldDB" id="A0A1H8CGZ0"/>
<gene>
    <name evidence="2" type="ORF">SAMN05444955_103293</name>
</gene>
<protein>
    <submittedName>
        <fullName evidence="2">Uncharacterized protein</fullName>
    </submittedName>
</protein>
<keyword evidence="1" id="KW-0812">Transmembrane</keyword>
<keyword evidence="3" id="KW-1185">Reference proteome</keyword>
<evidence type="ECO:0000313" key="2">
    <source>
        <dbReference type="EMBL" id="SEM94232.1"/>
    </source>
</evidence>